<name>A0AA47EN05_9CLOT</name>
<accession>A0AA47EN05</accession>
<reference evidence="1" key="1">
    <citation type="submission" date="2021-11" db="EMBL/GenBank/DDBJ databases">
        <title>Clostridia strains as spoilage organisms.</title>
        <authorList>
            <person name="Wambui J."/>
            <person name="Stevens M.J.A."/>
            <person name="Stephan R."/>
        </authorList>
    </citation>
    <scope>NUCLEOTIDE SEQUENCE</scope>
    <source>
        <strain evidence="1">CF009</strain>
        <plasmid evidence="1">pCF009-a</plasmid>
    </source>
</reference>
<proteinExistence type="predicted"/>
<gene>
    <name evidence="1" type="ORF">LL038_25140</name>
</gene>
<evidence type="ECO:0000313" key="1">
    <source>
        <dbReference type="EMBL" id="WAG63227.1"/>
    </source>
</evidence>
<dbReference type="Proteomes" id="UP001164733">
    <property type="component" value="Plasmid pCF009-a"/>
</dbReference>
<protein>
    <submittedName>
        <fullName evidence="1">Uncharacterized protein</fullName>
    </submittedName>
</protein>
<organism evidence="1 2">
    <name type="scientific">Clostridium estertheticum</name>
    <dbReference type="NCBI Taxonomy" id="238834"/>
    <lineage>
        <taxon>Bacteria</taxon>
        <taxon>Bacillati</taxon>
        <taxon>Bacillota</taxon>
        <taxon>Clostridia</taxon>
        <taxon>Eubacteriales</taxon>
        <taxon>Clostridiaceae</taxon>
        <taxon>Clostridium</taxon>
    </lineage>
</organism>
<evidence type="ECO:0000313" key="2">
    <source>
        <dbReference type="Proteomes" id="UP001164733"/>
    </source>
</evidence>
<dbReference type="RefSeq" id="WP_170288045.1">
    <property type="nucleotide sequence ID" value="NZ_CP086240.1"/>
</dbReference>
<sequence length="49" mass="5621">MHIKEMKEVINGIEQVNNNVDSVRINTNDSNEKLDKIISLLEKLVKQGE</sequence>
<dbReference type="EMBL" id="CP086240">
    <property type="protein sequence ID" value="WAG63227.1"/>
    <property type="molecule type" value="Genomic_DNA"/>
</dbReference>
<keyword evidence="1" id="KW-0614">Plasmid</keyword>
<geneLocation type="plasmid" evidence="1 2">
    <name>pCF009-a</name>
</geneLocation>
<dbReference type="AlphaFoldDB" id="A0AA47EN05"/>